<dbReference type="SUPFAM" id="SSF47157">
    <property type="entry name" value="Mitochondrial import receptor subunit Tom20"/>
    <property type="match status" value="1"/>
</dbReference>
<dbReference type="GO" id="GO:0008168">
    <property type="term" value="F:methyltransferase activity"/>
    <property type="evidence" value="ECO:0007669"/>
    <property type="project" value="UniProtKB-KW"/>
</dbReference>
<evidence type="ECO:0000256" key="6">
    <source>
        <dbReference type="ARBA" id="ARBA00022692"/>
    </source>
</evidence>
<evidence type="ECO:0000256" key="13">
    <source>
        <dbReference type="ARBA" id="ARBA00023136"/>
    </source>
</evidence>
<dbReference type="PANTHER" id="PTHR46165">
    <property type="entry name" value="SET AND MYND DOMAIN-CONTAINING PROTEIN 4"/>
    <property type="match status" value="1"/>
</dbReference>
<organism evidence="16 17">
    <name type="scientific">Mitosporidium daphniae</name>
    <dbReference type="NCBI Taxonomy" id="1485682"/>
    <lineage>
        <taxon>Eukaryota</taxon>
        <taxon>Fungi</taxon>
        <taxon>Fungi incertae sedis</taxon>
        <taxon>Microsporidia</taxon>
        <taxon>Mitosporidium</taxon>
    </lineage>
</organism>
<evidence type="ECO:0000256" key="14">
    <source>
        <dbReference type="SAM" id="MobiDB-lite"/>
    </source>
</evidence>
<dbReference type="InterPro" id="IPR023392">
    <property type="entry name" value="Tom20_dom_sf"/>
</dbReference>
<comment type="caution">
    <text evidence="16">The sequence shown here is derived from an EMBL/GenBank/DDBJ whole genome shotgun (WGS) entry which is preliminary data.</text>
</comment>
<feature type="compositionally biased region" description="Low complexity" evidence="14">
    <location>
        <begin position="494"/>
        <end position="518"/>
    </location>
</feature>
<dbReference type="GO" id="GO:0005742">
    <property type="term" value="C:mitochondrial outer membrane translocase complex"/>
    <property type="evidence" value="ECO:0007669"/>
    <property type="project" value="InterPro"/>
</dbReference>
<dbReference type="InterPro" id="IPR002893">
    <property type="entry name" value="Znf_MYND"/>
</dbReference>
<keyword evidence="12" id="KW-0496">Mitochondrion</keyword>
<keyword evidence="11" id="KW-1133">Transmembrane helix</keyword>
<keyword evidence="6" id="KW-0812">Transmembrane</keyword>
<keyword evidence="10" id="KW-0862">Zinc</keyword>
<dbReference type="GO" id="GO:0008270">
    <property type="term" value="F:zinc ion binding"/>
    <property type="evidence" value="ECO:0007669"/>
    <property type="project" value="UniProtKB-KW"/>
</dbReference>
<dbReference type="SUPFAM" id="SSF144232">
    <property type="entry name" value="HIT/MYND zinc finger-like"/>
    <property type="match status" value="1"/>
</dbReference>
<dbReference type="OrthoDB" id="2154253at2759"/>
<evidence type="ECO:0000256" key="10">
    <source>
        <dbReference type="ARBA" id="ARBA00022833"/>
    </source>
</evidence>
<evidence type="ECO:0000313" key="16">
    <source>
        <dbReference type="EMBL" id="KGG52553.1"/>
    </source>
</evidence>
<evidence type="ECO:0000256" key="7">
    <source>
        <dbReference type="ARBA" id="ARBA00022723"/>
    </source>
</evidence>
<dbReference type="GO" id="GO:0042826">
    <property type="term" value="F:histone deacetylase binding"/>
    <property type="evidence" value="ECO:0007669"/>
    <property type="project" value="TreeGrafter"/>
</dbReference>
<evidence type="ECO:0000256" key="8">
    <source>
        <dbReference type="ARBA" id="ARBA00022771"/>
    </source>
</evidence>
<dbReference type="Pfam" id="PF00856">
    <property type="entry name" value="SET"/>
    <property type="match status" value="1"/>
</dbReference>
<dbReference type="PROSITE" id="PS50280">
    <property type="entry name" value="SET"/>
    <property type="match status" value="1"/>
</dbReference>
<dbReference type="AlphaFoldDB" id="A0A098VTV2"/>
<dbReference type="Gene3D" id="1.20.960.10">
    <property type="entry name" value="Mitochondrial outer membrane translocase complex, subunit Tom20 domain"/>
    <property type="match status" value="1"/>
</dbReference>
<feature type="region of interest" description="Disordered" evidence="14">
    <location>
        <begin position="44"/>
        <end position="77"/>
    </location>
</feature>
<dbReference type="GeneID" id="25258547"/>
<keyword evidence="4" id="KW-0808">Transferase</keyword>
<accession>A0A098VTV2</accession>
<evidence type="ECO:0000256" key="12">
    <source>
        <dbReference type="ARBA" id="ARBA00023128"/>
    </source>
</evidence>
<sequence>MNRTALFSSATAVTAIATAAALVIGYAIYFDYKRKQDKGLQKRIKQEKNIEAHKQKKKTAKEGKSKGNSKSKSPQNVLSSSSIIEMIPEMALSIEEIYARPPAERERIFYSLLVKGEELLSFKSDEPNLSNSYTEAAVELFFKAIKMIPNPTELLVSLRQVLPKPVFNALTKLITEDGLKRIVSYFKSIIPTNSPITIAPKKLILANGEIEQTWAIFATKDIEAGTVLYEEKPDAASLYLQYTSSGKFCDFCFKTLDLSQVACDKCRCSLYCSEACLVSARKSHHSSICGNEAFGRLLDIAKREHSEYSLLVARYLSVLCFEEKEIKEQRELSKEPLADKTTTSSHFEFMKPLLLPVLPSDDNIATCLKSLFSGISPDIFEHLDDNRYSSIKGTLLFNSIGIPLPAGFDDQVDASVESPAAKIPDFSPALSDLKENSLLQSNDNASTKSEHQNKGEKLPALAAQKDADEDESSWVDESISTSSPVIFDSPVVESISNNSSSSDDNQAEHSVGSAQSSSSISINQLLERSRSPLQKSKLIGHGLYHISAHMQHSCDPNTSLVFPHNNNFLRVFASHRIEKGDEICMSYIPLSTGMSSAARRAALKATYHIDCACILCEADLPMA</sequence>
<feature type="compositionally biased region" description="Low complexity" evidence="14">
    <location>
        <begin position="66"/>
        <end position="77"/>
    </location>
</feature>
<keyword evidence="17" id="KW-1185">Reference proteome</keyword>
<feature type="region of interest" description="Disordered" evidence="14">
    <location>
        <begin position="493"/>
        <end position="518"/>
    </location>
</feature>
<keyword evidence="3" id="KW-0489">Methyltransferase</keyword>
<keyword evidence="13" id="KW-0472">Membrane</keyword>
<comment type="similarity">
    <text evidence="2">Belongs to the Tom20 family.</text>
</comment>
<evidence type="ECO:0000256" key="5">
    <source>
        <dbReference type="ARBA" id="ARBA00022691"/>
    </source>
</evidence>
<feature type="domain" description="SET" evidence="15">
    <location>
        <begin position="187"/>
        <end position="588"/>
    </location>
</feature>
<evidence type="ECO:0000256" key="1">
    <source>
        <dbReference type="ARBA" id="ARBA00004572"/>
    </source>
</evidence>
<evidence type="ECO:0000256" key="2">
    <source>
        <dbReference type="ARBA" id="ARBA00005792"/>
    </source>
</evidence>
<evidence type="ECO:0000313" key="17">
    <source>
        <dbReference type="Proteomes" id="UP000029725"/>
    </source>
</evidence>
<keyword evidence="9" id="KW-1000">Mitochondrion outer membrane</keyword>
<protein>
    <recommendedName>
        <fullName evidence="15">SET domain-containing protein</fullName>
    </recommendedName>
</protein>
<dbReference type="InterPro" id="IPR002056">
    <property type="entry name" value="MAS20"/>
</dbReference>
<dbReference type="InterPro" id="IPR001214">
    <property type="entry name" value="SET_dom"/>
</dbReference>
<evidence type="ECO:0000256" key="4">
    <source>
        <dbReference type="ARBA" id="ARBA00022679"/>
    </source>
</evidence>
<evidence type="ECO:0000256" key="11">
    <source>
        <dbReference type="ARBA" id="ARBA00022989"/>
    </source>
</evidence>
<dbReference type="SUPFAM" id="SSF82199">
    <property type="entry name" value="SET domain"/>
    <property type="match status" value="1"/>
</dbReference>
<feature type="compositionally biased region" description="Basic and acidic residues" evidence="14">
    <location>
        <begin position="44"/>
        <end position="53"/>
    </location>
</feature>
<dbReference type="HOGENOM" id="CLU_016261_1_0_1"/>
<comment type="subcellular location">
    <subcellularLocation>
        <location evidence="1">Mitochondrion outer membrane</location>
        <topology evidence="1">Single-pass membrane protein</topology>
    </subcellularLocation>
</comment>
<dbReference type="CDD" id="cd20071">
    <property type="entry name" value="SET_SMYD"/>
    <property type="match status" value="1"/>
</dbReference>
<dbReference type="InterPro" id="IPR052097">
    <property type="entry name" value="SET-MYND_domain_protein"/>
</dbReference>
<dbReference type="VEuPathDB" id="MicrosporidiaDB:DI09_15p200"/>
<evidence type="ECO:0000256" key="9">
    <source>
        <dbReference type="ARBA" id="ARBA00022787"/>
    </source>
</evidence>
<dbReference type="InterPro" id="IPR046341">
    <property type="entry name" value="SET_dom_sf"/>
</dbReference>
<dbReference type="PROSITE" id="PS01360">
    <property type="entry name" value="ZF_MYND_1"/>
    <property type="match status" value="1"/>
</dbReference>
<dbReference type="SMART" id="SM00317">
    <property type="entry name" value="SET"/>
    <property type="match status" value="1"/>
</dbReference>
<name>A0A098VTV2_9MICR</name>
<keyword evidence="5" id="KW-0949">S-adenosyl-L-methionine</keyword>
<dbReference type="GO" id="GO:0032259">
    <property type="term" value="P:methylation"/>
    <property type="evidence" value="ECO:0007669"/>
    <property type="project" value="UniProtKB-KW"/>
</dbReference>
<evidence type="ECO:0000256" key="3">
    <source>
        <dbReference type="ARBA" id="ARBA00022603"/>
    </source>
</evidence>
<dbReference type="Gene3D" id="2.170.270.10">
    <property type="entry name" value="SET domain"/>
    <property type="match status" value="1"/>
</dbReference>
<dbReference type="RefSeq" id="XP_013238980.1">
    <property type="nucleotide sequence ID" value="XM_013383526.1"/>
</dbReference>
<gene>
    <name evidence="16" type="ORF">DI09_15p200</name>
</gene>
<dbReference type="EMBL" id="JMKJ01000066">
    <property type="protein sequence ID" value="KGG52553.1"/>
    <property type="molecule type" value="Genomic_DNA"/>
</dbReference>
<keyword evidence="8" id="KW-0863">Zinc-finger</keyword>
<dbReference type="Pfam" id="PF02064">
    <property type="entry name" value="MAS20"/>
    <property type="match status" value="1"/>
</dbReference>
<dbReference type="Proteomes" id="UP000029725">
    <property type="component" value="Unassembled WGS sequence"/>
</dbReference>
<proteinExistence type="inferred from homology"/>
<dbReference type="GO" id="GO:0006886">
    <property type="term" value="P:intracellular protein transport"/>
    <property type="evidence" value="ECO:0007669"/>
    <property type="project" value="InterPro"/>
</dbReference>
<reference evidence="16 17" key="1">
    <citation type="submission" date="2014-04" db="EMBL/GenBank/DDBJ databases">
        <title>A new species of microsporidia sheds light on the evolution of extreme parasitism.</title>
        <authorList>
            <person name="Haag K.L."/>
            <person name="James T.Y."/>
            <person name="Larsson R."/>
            <person name="Schaer T.M."/>
            <person name="Refardt D."/>
            <person name="Pombert J.-F."/>
            <person name="Ebert D."/>
        </authorList>
    </citation>
    <scope>NUCLEOTIDE SEQUENCE [LARGE SCALE GENOMIC DNA]</scope>
    <source>
        <strain evidence="16 17">UGP3</strain>
        <tissue evidence="16">Spores</tissue>
    </source>
</reference>
<keyword evidence="7" id="KW-0479">Metal-binding</keyword>
<dbReference type="GO" id="GO:0006605">
    <property type="term" value="P:protein targeting"/>
    <property type="evidence" value="ECO:0007669"/>
    <property type="project" value="InterPro"/>
</dbReference>
<dbReference type="GO" id="GO:0005634">
    <property type="term" value="C:nucleus"/>
    <property type="evidence" value="ECO:0007669"/>
    <property type="project" value="TreeGrafter"/>
</dbReference>
<dbReference type="PANTHER" id="PTHR46165:SF2">
    <property type="entry name" value="SET AND MYND DOMAIN-CONTAINING PROTEIN 4"/>
    <property type="match status" value="1"/>
</dbReference>
<evidence type="ECO:0000259" key="15">
    <source>
        <dbReference type="PROSITE" id="PS50280"/>
    </source>
</evidence>